<organism evidence="4 5">
    <name type="scientific">Acanthamoeba castellanii (strain ATCC 30010 / Neff)</name>
    <dbReference type="NCBI Taxonomy" id="1257118"/>
    <lineage>
        <taxon>Eukaryota</taxon>
        <taxon>Amoebozoa</taxon>
        <taxon>Discosea</taxon>
        <taxon>Longamoebia</taxon>
        <taxon>Centramoebida</taxon>
        <taxon>Acanthamoebidae</taxon>
        <taxon>Acanthamoeba</taxon>
    </lineage>
</organism>
<evidence type="ECO:0000256" key="2">
    <source>
        <dbReference type="SAM" id="MobiDB-lite"/>
    </source>
</evidence>
<dbReference type="PANTHER" id="PTHR12619">
    <property type="entry name" value="RFX TRANSCRIPTION FACTOR FAMILY"/>
    <property type="match status" value="1"/>
</dbReference>
<evidence type="ECO:0000313" key="4">
    <source>
        <dbReference type="EMBL" id="ELR14270.1"/>
    </source>
</evidence>
<dbReference type="AlphaFoldDB" id="L8GMH8"/>
<evidence type="ECO:0000259" key="3">
    <source>
        <dbReference type="PROSITE" id="PS51526"/>
    </source>
</evidence>
<feature type="compositionally biased region" description="Basic residues" evidence="2">
    <location>
        <begin position="197"/>
        <end position="211"/>
    </location>
</feature>
<dbReference type="Pfam" id="PF25340">
    <property type="entry name" value="BCD_RFX"/>
    <property type="match status" value="1"/>
</dbReference>
<proteinExistence type="predicted"/>
<dbReference type="KEGG" id="acan:ACA1_105910"/>
<dbReference type="GO" id="GO:0000978">
    <property type="term" value="F:RNA polymerase II cis-regulatory region sequence-specific DNA binding"/>
    <property type="evidence" value="ECO:0007669"/>
    <property type="project" value="TreeGrafter"/>
</dbReference>
<accession>L8GMH8</accession>
<evidence type="ECO:0000256" key="1">
    <source>
        <dbReference type="ARBA" id="ARBA00023125"/>
    </source>
</evidence>
<dbReference type="PROSITE" id="PS51526">
    <property type="entry name" value="RFX_DBD"/>
    <property type="match status" value="1"/>
</dbReference>
<dbReference type="GeneID" id="14914845"/>
<reference evidence="4 5" key="1">
    <citation type="journal article" date="2013" name="Genome Biol.">
        <title>Genome of Acanthamoeba castellanii highlights extensive lateral gene transfer and early evolution of tyrosine kinase signaling.</title>
        <authorList>
            <person name="Clarke M."/>
            <person name="Lohan A.J."/>
            <person name="Liu B."/>
            <person name="Lagkouvardos I."/>
            <person name="Roy S."/>
            <person name="Zafar N."/>
            <person name="Bertelli C."/>
            <person name="Schilde C."/>
            <person name="Kianianmomeni A."/>
            <person name="Burglin T.R."/>
            <person name="Frech C."/>
            <person name="Turcotte B."/>
            <person name="Kopec K.O."/>
            <person name="Synnott J.M."/>
            <person name="Choo C."/>
            <person name="Paponov I."/>
            <person name="Finkler A."/>
            <person name="Soon Heng Tan C."/>
            <person name="Hutchins A.P."/>
            <person name="Weinmeier T."/>
            <person name="Rattei T."/>
            <person name="Chu J.S."/>
            <person name="Gimenez G."/>
            <person name="Irimia M."/>
            <person name="Rigden D.J."/>
            <person name="Fitzpatrick D.A."/>
            <person name="Lorenzo-Morales J."/>
            <person name="Bateman A."/>
            <person name="Chiu C.H."/>
            <person name="Tang P."/>
            <person name="Hegemann P."/>
            <person name="Fromm H."/>
            <person name="Raoult D."/>
            <person name="Greub G."/>
            <person name="Miranda-Saavedra D."/>
            <person name="Chen N."/>
            <person name="Nash P."/>
            <person name="Ginger M.L."/>
            <person name="Horn M."/>
            <person name="Schaap P."/>
            <person name="Caler L."/>
            <person name="Loftus B."/>
        </authorList>
    </citation>
    <scope>NUCLEOTIDE SEQUENCE [LARGE SCALE GENOMIC DNA]</scope>
    <source>
        <strain evidence="4 5">Neff</strain>
    </source>
</reference>
<dbReference type="SUPFAM" id="SSF46785">
    <property type="entry name" value="Winged helix' DNA-binding domain"/>
    <property type="match status" value="1"/>
</dbReference>
<dbReference type="InterPro" id="IPR036390">
    <property type="entry name" value="WH_DNA-bd_sf"/>
</dbReference>
<protein>
    <submittedName>
        <fullName evidence="4">RFX DNAbinding domain containing protein</fullName>
    </submittedName>
</protein>
<dbReference type="RefSeq" id="XP_004336283.1">
    <property type="nucleotide sequence ID" value="XM_004336235.1"/>
</dbReference>
<dbReference type="VEuPathDB" id="AmoebaDB:ACA1_105910"/>
<keyword evidence="5" id="KW-1185">Reference proteome</keyword>
<dbReference type="InterPro" id="IPR036388">
    <property type="entry name" value="WH-like_DNA-bd_sf"/>
</dbReference>
<dbReference type="Proteomes" id="UP000011083">
    <property type="component" value="Unassembled WGS sequence"/>
</dbReference>
<dbReference type="Gene3D" id="1.10.10.10">
    <property type="entry name" value="Winged helix-like DNA-binding domain superfamily/Winged helix DNA-binding domain"/>
    <property type="match status" value="1"/>
</dbReference>
<keyword evidence="1" id="KW-0238">DNA-binding</keyword>
<feature type="compositionally biased region" description="Basic residues" evidence="2">
    <location>
        <begin position="227"/>
        <end position="237"/>
    </location>
</feature>
<gene>
    <name evidence="4" type="ORF">ACA1_105910</name>
</gene>
<dbReference type="PANTHER" id="PTHR12619:SF5">
    <property type="entry name" value="TRANSCRIPTION FACTOR RFX4"/>
    <property type="match status" value="1"/>
</dbReference>
<feature type="region of interest" description="Disordered" evidence="2">
    <location>
        <begin position="189"/>
        <end position="239"/>
    </location>
</feature>
<name>L8GMH8_ACACF</name>
<feature type="domain" description="RFX-type winged-helix" evidence="3">
    <location>
        <begin position="20"/>
        <end position="90"/>
    </location>
</feature>
<dbReference type="InterPro" id="IPR039779">
    <property type="entry name" value="RFX-like"/>
</dbReference>
<dbReference type="Pfam" id="PF02257">
    <property type="entry name" value="RFX_DNA_binding"/>
    <property type="match status" value="1"/>
</dbReference>
<dbReference type="InterPro" id="IPR057321">
    <property type="entry name" value="RFX1-4/6/8-like_BCD"/>
</dbReference>
<evidence type="ECO:0000313" key="5">
    <source>
        <dbReference type="Proteomes" id="UP000011083"/>
    </source>
</evidence>
<sequence length="734" mass="79030">MALVNALLKTKERHTHRQWILNWLEDNYECKKGATICKAAVFTDYAESLKPVTNSLFGKLVKAVFPAIRTCRKGPRSDSRTHYAGLHRRRDTISLPRVCPETGELLPPPLNDEGHAIIDSFIPAPSSATSSMSSSAIPALHYSNSSAEDCTSAASSSPSSPGSLSYEYMSPVSSVVEASGALPAFQFGQPASQQQHHQSHQHHPQQLHHSRSAQFPSMSAYAGGHQGHAHAHAHAHQFHSEQHAAVHQLFYSPTPSLSSCSSGSAYDDALSEFESMEIAGSAGPAAELHDSSSLAAQLPLPTAPVCLCASCDGLAAGDPANDGQPALDGHQSASLESVEDLLGDLEPLRLLHLDPAMLHHDATSSDHHHSVFCYAPQSASTSDCCGGSGGFVPAVPMSSAMMATPPVAPSPPASPPPPLALMSAPGGGGAGEFGSHQQQNKLRPFLRRTMAKASAQAAEGNPLAEGFMGMINTCQKIIKDRAQKRRRKSIGDALAAAHAAHAHIKHELPHYQHLYHQHAAKKQHTMTIAAVAAAADVSSTSTTIVDANALVPPFVLSLEDLQGGHSSFAFQESVLVFANEYRKMYQAVFDRLVRFEYAILFDVVFSFWNQVKLQPNFALLLDHDALKKQVLAYDAKVLHTFKDYFLMNPLKMSAQQFGGFLQTIAFHLPFSVERATLPLLPPDLSAEKMRLLQTFAADLQGQAQSLTLPQASAVASSYPPQQQPSMTVMEINNY</sequence>
<dbReference type="GO" id="GO:0000981">
    <property type="term" value="F:DNA-binding transcription factor activity, RNA polymerase II-specific"/>
    <property type="evidence" value="ECO:0007669"/>
    <property type="project" value="TreeGrafter"/>
</dbReference>
<dbReference type="EMBL" id="KB008060">
    <property type="protein sequence ID" value="ELR14270.1"/>
    <property type="molecule type" value="Genomic_DNA"/>
</dbReference>
<dbReference type="InterPro" id="IPR003150">
    <property type="entry name" value="DNA-bd_RFX"/>
</dbReference>